<evidence type="ECO:0000313" key="1">
    <source>
        <dbReference type="EMBL" id="XDQ23797.1"/>
    </source>
</evidence>
<organism evidence="1">
    <name type="scientific">Streptomyces sp. R21</name>
    <dbReference type="NCBI Taxonomy" id="3238627"/>
    <lineage>
        <taxon>Bacteria</taxon>
        <taxon>Bacillati</taxon>
        <taxon>Actinomycetota</taxon>
        <taxon>Actinomycetes</taxon>
        <taxon>Kitasatosporales</taxon>
        <taxon>Streptomycetaceae</taxon>
        <taxon>Streptomyces</taxon>
    </lineage>
</organism>
<reference evidence="1" key="1">
    <citation type="submission" date="2024-07" db="EMBL/GenBank/DDBJ databases">
        <authorList>
            <person name="Yu S.T."/>
        </authorList>
    </citation>
    <scope>NUCLEOTIDE SEQUENCE</scope>
    <source>
        <strain evidence="1">R21</strain>
    </source>
</reference>
<proteinExistence type="predicted"/>
<sequence>MNPDRRYDVQELIDKLEYEHGEWEYATKNIDWYSQDTLFLSLT</sequence>
<accession>A0AB39P110</accession>
<name>A0AB39P110_9ACTN</name>
<dbReference type="EMBL" id="CP163435">
    <property type="protein sequence ID" value="XDQ23797.1"/>
    <property type="molecule type" value="Genomic_DNA"/>
</dbReference>
<gene>
    <name evidence="1" type="ORF">AB5J56_03420</name>
</gene>
<dbReference type="RefSeq" id="WP_369229863.1">
    <property type="nucleotide sequence ID" value="NZ_CP163435.1"/>
</dbReference>
<dbReference type="AlphaFoldDB" id="A0AB39P110"/>
<protein>
    <submittedName>
        <fullName evidence="1">Uncharacterized protein</fullName>
    </submittedName>
</protein>